<comment type="caution">
    <text evidence="3">The sequence shown here is derived from an EMBL/GenBank/DDBJ whole genome shotgun (WGS) entry which is preliminary data.</text>
</comment>
<evidence type="ECO:0000313" key="4">
    <source>
        <dbReference type="Proteomes" id="UP001209540"/>
    </source>
</evidence>
<name>A0AAD5KP35_9FUNG</name>
<dbReference type="AlphaFoldDB" id="A0AAD5KP35"/>
<feature type="region of interest" description="Disordered" evidence="1">
    <location>
        <begin position="41"/>
        <end position="72"/>
    </location>
</feature>
<evidence type="ECO:0000313" key="3">
    <source>
        <dbReference type="EMBL" id="KAI9276787.1"/>
    </source>
</evidence>
<gene>
    <name evidence="3" type="ORF">BDA99DRAFT_531883</name>
</gene>
<organism evidence="3 4">
    <name type="scientific">Phascolomyces articulosus</name>
    <dbReference type="NCBI Taxonomy" id="60185"/>
    <lineage>
        <taxon>Eukaryota</taxon>
        <taxon>Fungi</taxon>
        <taxon>Fungi incertae sedis</taxon>
        <taxon>Mucoromycota</taxon>
        <taxon>Mucoromycotina</taxon>
        <taxon>Mucoromycetes</taxon>
        <taxon>Mucorales</taxon>
        <taxon>Lichtheimiaceae</taxon>
        <taxon>Phascolomyces</taxon>
    </lineage>
</organism>
<keyword evidence="2" id="KW-0472">Membrane</keyword>
<dbReference type="Proteomes" id="UP001209540">
    <property type="component" value="Unassembled WGS sequence"/>
</dbReference>
<sequence length="145" mass="16412">MYPYNLLSTVVFAIITIITMFNLKEISADVATTNSTIQELHPTTVSSDNTTNVESNPLVPPKPDNNPRSNKDEECCRRITTKSSLIYARNLKTKTNPMLNVQHPAETWFKCLEVGYHFDMKDGKCKVASQVQRKFEDDNQNAANN</sequence>
<keyword evidence="2" id="KW-1133">Transmembrane helix</keyword>
<protein>
    <submittedName>
        <fullName evidence="3">Uncharacterized protein</fullName>
    </submittedName>
</protein>
<accession>A0AAD5KP35</accession>
<feature type="transmembrane region" description="Helical" evidence="2">
    <location>
        <begin position="6"/>
        <end position="23"/>
    </location>
</feature>
<evidence type="ECO:0000256" key="1">
    <source>
        <dbReference type="SAM" id="MobiDB-lite"/>
    </source>
</evidence>
<reference evidence="3" key="1">
    <citation type="journal article" date="2022" name="IScience">
        <title>Evolution of zygomycete secretomes and the origins of terrestrial fungal ecologies.</title>
        <authorList>
            <person name="Chang Y."/>
            <person name="Wang Y."/>
            <person name="Mondo S."/>
            <person name="Ahrendt S."/>
            <person name="Andreopoulos W."/>
            <person name="Barry K."/>
            <person name="Beard J."/>
            <person name="Benny G.L."/>
            <person name="Blankenship S."/>
            <person name="Bonito G."/>
            <person name="Cuomo C."/>
            <person name="Desiro A."/>
            <person name="Gervers K.A."/>
            <person name="Hundley H."/>
            <person name="Kuo A."/>
            <person name="LaButti K."/>
            <person name="Lang B.F."/>
            <person name="Lipzen A."/>
            <person name="O'Donnell K."/>
            <person name="Pangilinan J."/>
            <person name="Reynolds N."/>
            <person name="Sandor L."/>
            <person name="Smith M.E."/>
            <person name="Tsang A."/>
            <person name="Grigoriev I.V."/>
            <person name="Stajich J.E."/>
            <person name="Spatafora J.W."/>
        </authorList>
    </citation>
    <scope>NUCLEOTIDE SEQUENCE</scope>
    <source>
        <strain evidence="3">RSA 2281</strain>
    </source>
</reference>
<keyword evidence="2" id="KW-0812">Transmembrane</keyword>
<dbReference type="EMBL" id="JAIXMP010000002">
    <property type="protein sequence ID" value="KAI9276787.1"/>
    <property type="molecule type" value="Genomic_DNA"/>
</dbReference>
<feature type="compositionally biased region" description="Polar residues" evidence="1">
    <location>
        <begin position="41"/>
        <end position="55"/>
    </location>
</feature>
<keyword evidence="4" id="KW-1185">Reference proteome</keyword>
<reference evidence="3" key="2">
    <citation type="submission" date="2023-02" db="EMBL/GenBank/DDBJ databases">
        <authorList>
            <consortium name="DOE Joint Genome Institute"/>
            <person name="Mondo S.J."/>
            <person name="Chang Y."/>
            <person name="Wang Y."/>
            <person name="Ahrendt S."/>
            <person name="Andreopoulos W."/>
            <person name="Barry K."/>
            <person name="Beard J."/>
            <person name="Benny G.L."/>
            <person name="Blankenship S."/>
            <person name="Bonito G."/>
            <person name="Cuomo C."/>
            <person name="Desiro A."/>
            <person name="Gervers K.A."/>
            <person name="Hundley H."/>
            <person name="Kuo A."/>
            <person name="LaButti K."/>
            <person name="Lang B.F."/>
            <person name="Lipzen A."/>
            <person name="O'Donnell K."/>
            <person name="Pangilinan J."/>
            <person name="Reynolds N."/>
            <person name="Sandor L."/>
            <person name="Smith M.W."/>
            <person name="Tsang A."/>
            <person name="Grigoriev I.V."/>
            <person name="Stajich J.E."/>
            <person name="Spatafora J.W."/>
        </authorList>
    </citation>
    <scope>NUCLEOTIDE SEQUENCE</scope>
    <source>
        <strain evidence="3">RSA 2281</strain>
    </source>
</reference>
<evidence type="ECO:0000256" key="2">
    <source>
        <dbReference type="SAM" id="Phobius"/>
    </source>
</evidence>
<proteinExistence type="predicted"/>